<protein>
    <submittedName>
        <fullName evidence="1">Uncharacterized protein</fullName>
    </submittedName>
</protein>
<proteinExistence type="predicted"/>
<dbReference type="EMBL" id="NCVQ01000003">
    <property type="protein sequence ID" value="PWZ40427.1"/>
    <property type="molecule type" value="Genomic_DNA"/>
</dbReference>
<comment type="caution">
    <text evidence="1">The sequence shown here is derived from an EMBL/GenBank/DDBJ whole genome shotgun (WGS) entry which is preliminary data.</text>
</comment>
<evidence type="ECO:0000313" key="1">
    <source>
        <dbReference type="EMBL" id="PWZ40427.1"/>
    </source>
</evidence>
<accession>A0A3L6G029</accession>
<organism evidence="1">
    <name type="scientific">Zea mays</name>
    <name type="common">Maize</name>
    <dbReference type="NCBI Taxonomy" id="4577"/>
    <lineage>
        <taxon>Eukaryota</taxon>
        <taxon>Viridiplantae</taxon>
        <taxon>Streptophyta</taxon>
        <taxon>Embryophyta</taxon>
        <taxon>Tracheophyta</taxon>
        <taxon>Spermatophyta</taxon>
        <taxon>Magnoliopsida</taxon>
        <taxon>Liliopsida</taxon>
        <taxon>Poales</taxon>
        <taxon>Poaceae</taxon>
        <taxon>PACMAD clade</taxon>
        <taxon>Panicoideae</taxon>
        <taxon>Andropogonodae</taxon>
        <taxon>Andropogoneae</taxon>
        <taxon>Tripsacinae</taxon>
        <taxon>Zea</taxon>
    </lineage>
</organism>
<gene>
    <name evidence="1" type="ORF">Zm00014a_016091</name>
</gene>
<dbReference type="AlphaFoldDB" id="A0A3L6G029"/>
<dbReference type="Proteomes" id="UP000251960">
    <property type="component" value="Chromosome 2"/>
</dbReference>
<reference evidence="1" key="1">
    <citation type="journal article" date="2018" name="Nat. Genet.">
        <title>Extensive intraspecific gene order and gene structural variations between Mo17 and other maize genomes.</title>
        <authorList>
            <person name="Sun S."/>
            <person name="Zhou Y."/>
            <person name="Chen J."/>
            <person name="Shi J."/>
            <person name="Zhao H."/>
            <person name="Zhao H."/>
            <person name="Song W."/>
            <person name="Zhang M."/>
            <person name="Cui Y."/>
            <person name="Dong X."/>
            <person name="Liu H."/>
            <person name="Ma X."/>
            <person name="Jiao Y."/>
            <person name="Wang B."/>
            <person name="Wei X."/>
            <person name="Stein J.C."/>
            <person name="Glaubitz J.C."/>
            <person name="Lu F."/>
            <person name="Yu G."/>
            <person name="Liang C."/>
            <person name="Fengler K."/>
            <person name="Li B."/>
            <person name="Rafalski A."/>
            <person name="Schnable P.S."/>
            <person name="Ware D.H."/>
            <person name="Buckler E.S."/>
            <person name="Lai J."/>
        </authorList>
    </citation>
    <scope>NUCLEOTIDE SEQUENCE [LARGE SCALE GENOMIC DNA]</scope>
    <source>
        <tissue evidence="1">Seedling</tissue>
    </source>
</reference>
<name>A0A3L6G029_MAIZE</name>
<sequence>MFVYNFSVFTIKTWTHNNGKNCGTRKNGVLI</sequence>